<accession>A0A8X6SZQ5</accession>
<protein>
    <submittedName>
        <fullName evidence="1">Uncharacterized protein</fullName>
    </submittedName>
</protein>
<evidence type="ECO:0000313" key="2">
    <source>
        <dbReference type="Proteomes" id="UP000887159"/>
    </source>
</evidence>
<dbReference type="Proteomes" id="UP000887159">
    <property type="component" value="Unassembled WGS sequence"/>
</dbReference>
<proteinExistence type="predicted"/>
<sequence length="154" mass="17336">MEESNSDVKNDTDFDDVPEDITEDEYADLFMLSNNESSHKRFHGCPSNNSKRRFGAVSCTYAMFCTKFSGLIGSSSLTQWIPSHVGFEENETSDASTKEARKLYNNKLAFVITLKDKNPMTRSRLKDKTAKFKYPISEPIGLERIPSPNSGHAP</sequence>
<keyword evidence="2" id="KW-1185">Reference proteome</keyword>
<name>A0A8X6SZQ5_TRICX</name>
<reference evidence="1" key="1">
    <citation type="submission" date="2020-08" db="EMBL/GenBank/DDBJ databases">
        <title>Multicomponent nature underlies the extraordinary mechanical properties of spider dragline silk.</title>
        <authorList>
            <person name="Kono N."/>
            <person name="Nakamura H."/>
            <person name="Mori M."/>
            <person name="Yoshida Y."/>
            <person name="Ohtoshi R."/>
            <person name="Malay A.D."/>
            <person name="Moran D.A.P."/>
            <person name="Tomita M."/>
            <person name="Numata K."/>
            <person name="Arakawa K."/>
        </authorList>
    </citation>
    <scope>NUCLEOTIDE SEQUENCE</scope>
</reference>
<dbReference type="EMBL" id="BMAU01021356">
    <property type="protein sequence ID" value="GFY20608.1"/>
    <property type="molecule type" value="Genomic_DNA"/>
</dbReference>
<comment type="caution">
    <text evidence="1">The sequence shown here is derived from an EMBL/GenBank/DDBJ whole genome shotgun (WGS) entry which is preliminary data.</text>
</comment>
<gene>
    <name evidence="1" type="ORF">TNCV_1118421</name>
</gene>
<dbReference type="AlphaFoldDB" id="A0A8X6SZQ5"/>
<evidence type="ECO:0000313" key="1">
    <source>
        <dbReference type="EMBL" id="GFY20608.1"/>
    </source>
</evidence>
<organism evidence="1 2">
    <name type="scientific">Trichonephila clavipes</name>
    <name type="common">Golden silk orbweaver</name>
    <name type="synonym">Nephila clavipes</name>
    <dbReference type="NCBI Taxonomy" id="2585209"/>
    <lineage>
        <taxon>Eukaryota</taxon>
        <taxon>Metazoa</taxon>
        <taxon>Ecdysozoa</taxon>
        <taxon>Arthropoda</taxon>
        <taxon>Chelicerata</taxon>
        <taxon>Arachnida</taxon>
        <taxon>Araneae</taxon>
        <taxon>Araneomorphae</taxon>
        <taxon>Entelegynae</taxon>
        <taxon>Araneoidea</taxon>
        <taxon>Nephilidae</taxon>
        <taxon>Trichonephila</taxon>
    </lineage>
</organism>